<feature type="domain" description="EF-hand" evidence="4">
    <location>
        <begin position="376"/>
        <end position="411"/>
    </location>
</feature>
<dbReference type="PROSITE" id="PS00018">
    <property type="entry name" value="EF_HAND_1"/>
    <property type="match status" value="2"/>
</dbReference>
<evidence type="ECO:0000259" key="4">
    <source>
        <dbReference type="PROSITE" id="PS50222"/>
    </source>
</evidence>
<feature type="region of interest" description="Disordered" evidence="2">
    <location>
        <begin position="207"/>
        <end position="249"/>
    </location>
</feature>
<accession>A0AA88RS57</accession>
<feature type="region of interest" description="Disordered" evidence="2">
    <location>
        <begin position="332"/>
        <end position="354"/>
    </location>
</feature>
<keyword evidence="1" id="KW-0106">Calcium</keyword>
<evidence type="ECO:0000313" key="6">
    <source>
        <dbReference type="Proteomes" id="UP001187471"/>
    </source>
</evidence>
<dbReference type="InterPro" id="IPR018247">
    <property type="entry name" value="EF_Hand_1_Ca_BS"/>
</dbReference>
<dbReference type="CDD" id="cd00052">
    <property type="entry name" value="EH"/>
    <property type="match status" value="2"/>
</dbReference>
<dbReference type="PROSITE" id="PS50031">
    <property type="entry name" value="EH"/>
    <property type="match status" value="2"/>
</dbReference>
<dbReference type="Pfam" id="PF13202">
    <property type="entry name" value="EF-hand_5"/>
    <property type="match status" value="1"/>
</dbReference>
<dbReference type="GO" id="GO:0005634">
    <property type="term" value="C:nucleus"/>
    <property type="evidence" value="ECO:0007669"/>
    <property type="project" value="TreeGrafter"/>
</dbReference>
<dbReference type="PANTHER" id="PTHR11216:SF137">
    <property type="entry name" value="CALCIUM-BINDING EF HAND FAMILY PROTEIN"/>
    <property type="match status" value="1"/>
</dbReference>
<dbReference type="GO" id="GO:0016197">
    <property type="term" value="P:endosomal transport"/>
    <property type="evidence" value="ECO:0007669"/>
    <property type="project" value="TreeGrafter"/>
</dbReference>
<dbReference type="Proteomes" id="UP001187471">
    <property type="component" value="Unassembled WGS sequence"/>
</dbReference>
<dbReference type="InterPro" id="IPR000261">
    <property type="entry name" value="EH_dom"/>
</dbReference>
<comment type="caution">
    <text evidence="5">The sequence shown here is derived from an EMBL/GenBank/DDBJ whole genome shotgun (WGS) entry which is preliminary data.</text>
</comment>
<dbReference type="EMBL" id="JAVXUO010000908">
    <property type="protein sequence ID" value="KAK2988221.1"/>
    <property type="molecule type" value="Genomic_DNA"/>
</dbReference>
<dbReference type="InterPro" id="IPR002048">
    <property type="entry name" value="EF_hand_dom"/>
</dbReference>
<dbReference type="SUPFAM" id="SSF47473">
    <property type="entry name" value="EF-hand"/>
    <property type="match status" value="2"/>
</dbReference>
<dbReference type="GO" id="GO:0005737">
    <property type="term" value="C:cytoplasm"/>
    <property type="evidence" value="ECO:0007669"/>
    <property type="project" value="TreeGrafter"/>
</dbReference>
<dbReference type="AlphaFoldDB" id="A0AA88RS57"/>
<dbReference type="PANTHER" id="PTHR11216">
    <property type="entry name" value="EH DOMAIN"/>
    <property type="match status" value="1"/>
</dbReference>
<sequence>MAGQNQAGPDLFDSYFRRADLDHDGRISGAEAVSFFQGSNLSKQVLAQIWMHADQNRTGFLGRAEFYNALKLVTVAQSKRDLTPDIVKAALYGPASAKIPAPQINLAAVPGPQVNSVAPAPAPQMGAAPPPSSQNLGFRGQMPPNANMNQQYFPSQGNQSMRPPLPMHTSAASRPLHGVAGLDVPRGGVPVGPSNSNLATWPGGIAGGAPSAATSQAPNRGISPSIPSVAAKPQDPLPTSSSIQTRDPKALVPSGNGFSSDSIFGGDVFSATQSLPTQASSAIAVTASSAPAYPAIAPVTTGLQSSTKSDPLDSLQSTFTRQSTGGQLQQTHSAVRPNQQVSPHISSSLGSSGVPVEVGNPTSNQSQIPWPKMTRAGVQKYGKVFLEVDTDRDGRITGEQARNLFLSWRLPRAFYELKLANGAAEWLVVWPAFETAVPFAIVSMDWPLSEILKQVWDLSDQDNDGMLSLREFCTALYLMERYREGRPLPPALPSSVLLDEILVSLAGPPSASYGSTAWGSTPGTVSTAIYYFKLDLPIYCHA</sequence>
<evidence type="ECO:0000313" key="5">
    <source>
        <dbReference type="EMBL" id="KAK2988221.1"/>
    </source>
</evidence>
<organism evidence="5 6">
    <name type="scientific">Escallonia rubra</name>
    <dbReference type="NCBI Taxonomy" id="112253"/>
    <lineage>
        <taxon>Eukaryota</taxon>
        <taxon>Viridiplantae</taxon>
        <taxon>Streptophyta</taxon>
        <taxon>Embryophyta</taxon>
        <taxon>Tracheophyta</taxon>
        <taxon>Spermatophyta</taxon>
        <taxon>Magnoliopsida</taxon>
        <taxon>eudicotyledons</taxon>
        <taxon>Gunneridae</taxon>
        <taxon>Pentapetalae</taxon>
        <taxon>asterids</taxon>
        <taxon>campanulids</taxon>
        <taxon>Escalloniales</taxon>
        <taxon>Escalloniaceae</taxon>
        <taxon>Escallonia</taxon>
    </lineage>
</organism>
<dbReference type="GO" id="GO:0005886">
    <property type="term" value="C:plasma membrane"/>
    <property type="evidence" value="ECO:0007669"/>
    <property type="project" value="TreeGrafter"/>
</dbReference>
<evidence type="ECO:0000256" key="2">
    <source>
        <dbReference type="SAM" id="MobiDB-lite"/>
    </source>
</evidence>
<feature type="domain" description="EF-hand" evidence="4">
    <location>
        <begin position="41"/>
        <end position="76"/>
    </location>
</feature>
<gene>
    <name evidence="5" type="ORF">RJ640_020703</name>
</gene>
<feature type="domain" description="EH" evidence="3">
    <location>
        <begin position="450"/>
        <end position="497"/>
    </location>
</feature>
<dbReference type="GO" id="GO:0006897">
    <property type="term" value="P:endocytosis"/>
    <property type="evidence" value="ECO:0007669"/>
    <property type="project" value="TreeGrafter"/>
</dbReference>
<dbReference type="SMART" id="SM00054">
    <property type="entry name" value="EFh"/>
    <property type="match status" value="4"/>
</dbReference>
<dbReference type="GO" id="GO:0005509">
    <property type="term" value="F:calcium ion binding"/>
    <property type="evidence" value="ECO:0007669"/>
    <property type="project" value="InterPro"/>
</dbReference>
<dbReference type="PROSITE" id="PS50222">
    <property type="entry name" value="EF_HAND_2"/>
    <property type="match status" value="3"/>
</dbReference>
<keyword evidence="6" id="KW-1185">Reference proteome</keyword>
<evidence type="ECO:0000256" key="1">
    <source>
        <dbReference type="ARBA" id="ARBA00022837"/>
    </source>
</evidence>
<evidence type="ECO:0000259" key="3">
    <source>
        <dbReference type="PROSITE" id="PS50031"/>
    </source>
</evidence>
<dbReference type="SMART" id="SM00027">
    <property type="entry name" value="EH"/>
    <property type="match status" value="2"/>
</dbReference>
<feature type="compositionally biased region" description="Low complexity" evidence="2">
    <location>
        <begin position="341"/>
        <end position="354"/>
    </location>
</feature>
<dbReference type="Pfam" id="PF12763">
    <property type="entry name" value="EH"/>
    <property type="match status" value="2"/>
</dbReference>
<proteinExistence type="predicted"/>
<name>A0AA88RS57_9ASTE</name>
<dbReference type="InterPro" id="IPR011992">
    <property type="entry name" value="EF-hand-dom_pair"/>
</dbReference>
<dbReference type="Gene3D" id="1.10.238.10">
    <property type="entry name" value="EF-hand"/>
    <property type="match status" value="2"/>
</dbReference>
<feature type="domain" description="EH" evidence="3">
    <location>
        <begin position="8"/>
        <end position="98"/>
    </location>
</feature>
<protein>
    <submittedName>
        <fullName evidence="5">Uncharacterized protein</fullName>
    </submittedName>
</protein>
<feature type="domain" description="EF-hand" evidence="4">
    <location>
        <begin position="447"/>
        <end position="482"/>
    </location>
</feature>
<reference evidence="5" key="1">
    <citation type="submission" date="2022-12" db="EMBL/GenBank/DDBJ databases">
        <title>Draft genome assemblies for two species of Escallonia (Escalloniales).</title>
        <authorList>
            <person name="Chanderbali A."/>
            <person name="Dervinis C."/>
            <person name="Anghel I."/>
            <person name="Soltis D."/>
            <person name="Soltis P."/>
            <person name="Zapata F."/>
        </authorList>
    </citation>
    <scope>NUCLEOTIDE SEQUENCE</scope>
    <source>
        <strain evidence="5">UCBG92.1500</strain>
        <tissue evidence="5">Leaf</tissue>
    </source>
</reference>